<keyword evidence="6" id="KW-0812">Transmembrane</keyword>
<evidence type="ECO:0000313" key="8">
    <source>
        <dbReference type="EMBL" id="KAF3456715.1"/>
    </source>
</evidence>
<reference evidence="8" key="1">
    <citation type="submission" date="2020-03" db="EMBL/GenBank/DDBJ databases">
        <title>A high-quality chromosome-level genome assembly of a woody plant with both climbing and erect habits, Rhamnella rubrinervis.</title>
        <authorList>
            <person name="Lu Z."/>
            <person name="Yang Y."/>
            <person name="Zhu X."/>
            <person name="Sun Y."/>
        </authorList>
    </citation>
    <scope>NUCLEOTIDE SEQUENCE</scope>
    <source>
        <strain evidence="8">BYM</strain>
        <tissue evidence="8">Leaf</tissue>
    </source>
</reference>
<dbReference type="AlphaFoldDB" id="A0A8K0HQD6"/>
<comment type="subcellular location">
    <subcellularLocation>
        <location evidence="1">Golgi apparatus membrane</location>
        <topology evidence="1">Single-pass type II membrane protein</topology>
    </subcellularLocation>
</comment>
<comment type="caution">
    <text evidence="8">The sequence shown here is derived from an EMBL/GenBank/DDBJ whole genome shotgun (WGS) entry which is preliminary data.</text>
</comment>
<keyword evidence="6" id="KW-0472">Membrane</keyword>
<feature type="domain" description="Exostosin GT47" evidence="7">
    <location>
        <begin position="115"/>
        <end position="453"/>
    </location>
</feature>
<dbReference type="PANTHER" id="PTHR11062">
    <property type="entry name" value="EXOSTOSIN HEPARAN SULFATE GLYCOSYLTRANSFERASE -RELATED"/>
    <property type="match status" value="1"/>
</dbReference>
<dbReference type="OrthoDB" id="1185556at2759"/>
<evidence type="ECO:0000256" key="5">
    <source>
        <dbReference type="ARBA" id="ARBA00023034"/>
    </source>
</evidence>
<keyword evidence="3" id="KW-0328">Glycosyltransferase</keyword>
<name>A0A8K0HQD6_9ROSA</name>
<evidence type="ECO:0000256" key="6">
    <source>
        <dbReference type="SAM" id="Phobius"/>
    </source>
</evidence>
<keyword evidence="5" id="KW-0333">Golgi apparatus</keyword>
<evidence type="ECO:0000259" key="7">
    <source>
        <dbReference type="Pfam" id="PF03016"/>
    </source>
</evidence>
<evidence type="ECO:0000256" key="3">
    <source>
        <dbReference type="ARBA" id="ARBA00022676"/>
    </source>
</evidence>
<proteinExistence type="inferred from homology"/>
<dbReference type="InterPro" id="IPR004263">
    <property type="entry name" value="Exostosin"/>
</dbReference>
<dbReference type="GO" id="GO:0016757">
    <property type="term" value="F:glycosyltransferase activity"/>
    <property type="evidence" value="ECO:0007669"/>
    <property type="project" value="UniProtKB-KW"/>
</dbReference>
<dbReference type="PANTHER" id="PTHR11062:SF282">
    <property type="entry name" value="XYLOGLUCAN GALACTOSYLTRANSFERASE GT11-RELATED"/>
    <property type="match status" value="1"/>
</dbReference>
<organism evidence="8 9">
    <name type="scientific">Rhamnella rubrinervis</name>
    <dbReference type="NCBI Taxonomy" id="2594499"/>
    <lineage>
        <taxon>Eukaryota</taxon>
        <taxon>Viridiplantae</taxon>
        <taxon>Streptophyta</taxon>
        <taxon>Embryophyta</taxon>
        <taxon>Tracheophyta</taxon>
        <taxon>Spermatophyta</taxon>
        <taxon>Magnoliopsida</taxon>
        <taxon>eudicotyledons</taxon>
        <taxon>Gunneridae</taxon>
        <taxon>Pentapetalae</taxon>
        <taxon>rosids</taxon>
        <taxon>fabids</taxon>
        <taxon>Rosales</taxon>
        <taxon>Rhamnaceae</taxon>
        <taxon>rhamnoid group</taxon>
        <taxon>Rhamneae</taxon>
        <taxon>Rhamnella</taxon>
    </lineage>
</organism>
<sequence>MEKPMVVGKYCCNNPIWFVILSSFVFCLILFLLDLSTLTTNFNFAFPNLLDHEKPKSLYSYTSPTTNITNNFPGSQSIPNQDHPIDHSDPVYRLKFTNNVTQNATTTTDQNHSDSCSGRYIYVYDLPSQFNVDLVKKCHGLIKWIDMCPYLSNEGFGTKLEVDNNSKSVLMENGWFLTSQFSLEVIFHNRMNKYRCLTNDSSMASAIFVPYYAGLDVGQYLWNLSMSLRDRDSLPRKLVDFLGKTHEWKTMWGRDHFLIGGRIAWDFRRLIDDDKNGWGSKLMLLPESNNMTLLSIESSWWNNDFAIPYPTYFHPSKESELLVWQERVRKRKRSYMFSFAGGPRPGSKDSIRGELINHCKSSAKLCKFMACHPGSDNECEDPVKVMELFQNSIFCLQPSGDSFTRRSTFDSILAGCIPVFFNPISAYTQYLWHLPKNYSSYSVFIPQSDVKEKRVLISERLLGVSEDEVLEKREKVIGLIPRIIYGDWSSSSTGKFEDAFDIAVKGLLGRVEKVRKKIKQGEDPSEGFAEENQSKFDLLWKKSSN</sequence>
<comment type="similarity">
    <text evidence="2">Belongs to the glycosyltransferase 47 family.</text>
</comment>
<evidence type="ECO:0000256" key="2">
    <source>
        <dbReference type="ARBA" id="ARBA00010271"/>
    </source>
</evidence>
<feature type="transmembrane region" description="Helical" evidence="6">
    <location>
        <begin position="12"/>
        <end position="33"/>
    </location>
</feature>
<dbReference type="InterPro" id="IPR040911">
    <property type="entry name" value="Exostosin_GT47"/>
</dbReference>
<dbReference type="GO" id="GO:0000139">
    <property type="term" value="C:Golgi membrane"/>
    <property type="evidence" value="ECO:0007669"/>
    <property type="project" value="UniProtKB-SubCell"/>
</dbReference>
<keyword evidence="9" id="KW-1185">Reference proteome</keyword>
<protein>
    <recommendedName>
        <fullName evidence="7">Exostosin GT47 domain-containing protein</fullName>
    </recommendedName>
</protein>
<keyword evidence="3" id="KW-0808">Transferase</keyword>
<dbReference type="Proteomes" id="UP000796880">
    <property type="component" value="Unassembled WGS sequence"/>
</dbReference>
<accession>A0A8K0HQD6</accession>
<evidence type="ECO:0000256" key="1">
    <source>
        <dbReference type="ARBA" id="ARBA00004323"/>
    </source>
</evidence>
<keyword evidence="4" id="KW-0735">Signal-anchor</keyword>
<dbReference type="Pfam" id="PF03016">
    <property type="entry name" value="Exostosin_GT47"/>
    <property type="match status" value="1"/>
</dbReference>
<gene>
    <name evidence="8" type="ORF">FNV43_RR01369</name>
</gene>
<keyword evidence="6" id="KW-1133">Transmembrane helix</keyword>
<evidence type="ECO:0000313" key="9">
    <source>
        <dbReference type="Proteomes" id="UP000796880"/>
    </source>
</evidence>
<dbReference type="EMBL" id="VOIH02000001">
    <property type="protein sequence ID" value="KAF3456715.1"/>
    <property type="molecule type" value="Genomic_DNA"/>
</dbReference>
<evidence type="ECO:0000256" key="4">
    <source>
        <dbReference type="ARBA" id="ARBA00022968"/>
    </source>
</evidence>